<dbReference type="CDD" id="cd00190">
    <property type="entry name" value="Tryp_SPc"/>
    <property type="match status" value="1"/>
</dbReference>
<dbReference type="InterPro" id="IPR043504">
    <property type="entry name" value="Peptidase_S1_PA_chymotrypsin"/>
</dbReference>
<dbReference type="PROSITE" id="PS00134">
    <property type="entry name" value="TRYPSIN_HIS"/>
    <property type="match status" value="1"/>
</dbReference>
<dbReference type="GO" id="GO:0006508">
    <property type="term" value="P:proteolysis"/>
    <property type="evidence" value="ECO:0007669"/>
    <property type="project" value="UniProtKB-KW"/>
</dbReference>
<dbReference type="InterPro" id="IPR033116">
    <property type="entry name" value="TRYPSIN_SER"/>
</dbReference>
<keyword evidence="3 6" id="KW-0378">Hydrolase</keyword>
<dbReference type="InterPro" id="IPR018114">
    <property type="entry name" value="TRYPSIN_HIS"/>
</dbReference>
<evidence type="ECO:0000256" key="7">
    <source>
        <dbReference type="SAM" id="SignalP"/>
    </source>
</evidence>
<dbReference type="AlphaFoldDB" id="A0A2K8JM83"/>
<dbReference type="PANTHER" id="PTHR24276">
    <property type="entry name" value="POLYSERASE-RELATED"/>
    <property type="match status" value="1"/>
</dbReference>
<dbReference type="EMBL" id="KY031185">
    <property type="protein sequence ID" value="ATU82936.1"/>
    <property type="molecule type" value="mRNA"/>
</dbReference>
<reference evidence="9" key="1">
    <citation type="submission" date="2016-10" db="EMBL/GenBank/DDBJ databases">
        <title>The assassin bug Pristhesancus plagipennis produces two different types of venom.</title>
        <authorList>
            <person name="Walker A.A."/>
            <person name="Herzig V."/>
            <person name="Jin J."/>
            <person name="Fry B.G."/>
            <person name="King G.F."/>
        </authorList>
    </citation>
    <scope>NUCLEOTIDE SEQUENCE</scope>
    <source>
        <tissue evidence="9">Venom/labial glands</tissue>
    </source>
</reference>
<keyword evidence="7" id="KW-0732">Signal</keyword>
<evidence type="ECO:0000256" key="2">
    <source>
        <dbReference type="ARBA" id="ARBA00022670"/>
    </source>
</evidence>
<dbReference type="FunFam" id="2.40.10.10:FF:000068">
    <property type="entry name" value="transmembrane protease serine 2"/>
    <property type="match status" value="1"/>
</dbReference>
<keyword evidence="4 6" id="KW-0720">Serine protease</keyword>
<dbReference type="PROSITE" id="PS00135">
    <property type="entry name" value="TRYPSIN_SER"/>
    <property type="match status" value="1"/>
</dbReference>
<feature type="signal peptide" evidence="7">
    <location>
        <begin position="1"/>
        <end position="19"/>
    </location>
</feature>
<dbReference type="InterPro" id="IPR050430">
    <property type="entry name" value="Peptidase_S1"/>
</dbReference>
<dbReference type="PRINTS" id="PR00722">
    <property type="entry name" value="CHYMOTRYPSIN"/>
</dbReference>
<evidence type="ECO:0000256" key="6">
    <source>
        <dbReference type="RuleBase" id="RU363034"/>
    </source>
</evidence>
<evidence type="ECO:0000313" key="9">
    <source>
        <dbReference type="EMBL" id="ATU82936.1"/>
    </source>
</evidence>
<sequence length="282" mass="30879">MTLILFISLLFNLLNIIHSRTTVEEKIEKVSVHKLFIVPDVSYIVDGSNAKLGQYPFMVSLQVEGAHICGGNLVNMNTIVTAAHCLSKVSDLSRIIVVAGVVNLNDYSSVSRQTSRVVWGLAHKDFVYGLWQSDIALLKVRPSFEETLFVSSIRLPPQGYEPLGIGTVVGFGATAAGRPINDKLMKTMLSIFPYDKCRYYYGQEIDDTVFCADGLLGTADTCQGDSGGPLICNNYLCGIIAAGIGCGNPDEAGIYTKVSHFTNWINTYLNTEVMLIDDENIF</sequence>
<evidence type="ECO:0000256" key="5">
    <source>
        <dbReference type="ARBA" id="ARBA00023157"/>
    </source>
</evidence>
<dbReference type="Pfam" id="PF00089">
    <property type="entry name" value="Trypsin"/>
    <property type="match status" value="1"/>
</dbReference>
<dbReference type="PANTHER" id="PTHR24276:SF91">
    <property type="entry name" value="AT26814P-RELATED"/>
    <property type="match status" value="1"/>
</dbReference>
<proteinExistence type="evidence at transcript level"/>
<evidence type="ECO:0000256" key="4">
    <source>
        <dbReference type="ARBA" id="ARBA00022825"/>
    </source>
</evidence>
<dbReference type="SUPFAM" id="SSF50494">
    <property type="entry name" value="Trypsin-like serine proteases"/>
    <property type="match status" value="1"/>
</dbReference>
<evidence type="ECO:0000256" key="1">
    <source>
        <dbReference type="ARBA" id="ARBA00007664"/>
    </source>
</evidence>
<feature type="domain" description="Peptidase S1" evidence="8">
    <location>
        <begin position="44"/>
        <end position="270"/>
    </location>
</feature>
<dbReference type="Gene3D" id="2.40.10.10">
    <property type="entry name" value="Trypsin-like serine proteases"/>
    <property type="match status" value="1"/>
</dbReference>
<keyword evidence="5" id="KW-1015">Disulfide bond</keyword>
<accession>A0A2K8JM83</accession>
<dbReference type="SMART" id="SM00020">
    <property type="entry name" value="Tryp_SPc"/>
    <property type="match status" value="1"/>
</dbReference>
<evidence type="ECO:0000259" key="8">
    <source>
        <dbReference type="PROSITE" id="PS50240"/>
    </source>
</evidence>
<dbReference type="InterPro" id="IPR001314">
    <property type="entry name" value="Peptidase_S1A"/>
</dbReference>
<feature type="chain" id="PRO_5014771907" evidence="7">
    <location>
        <begin position="20"/>
        <end position="282"/>
    </location>
</feature>
<dbReference type="PROSITE" id="PS50240">
    <property type="entry name" value="TRYPSIN_DOM"/>
    <property type="match status" value="1"/>
</dbReference>
<dbReference type="InterPro" id="IPR009003">
    <property type="entry name" value="Peptidase_S1_PA"/>
</dbReference>
<name>A0A2K8JM83_PRIPG</name>
<dbReference type="InterPro" id="IPR001254">
    <property type="entry name" value="Trypsin_dom"/>
</dbReference>
<keyword evidence="2 6" id="KW-0645">Protease</keyword>
<protein>
    <submittedName>
        <fullName evidence="9">Secreted S1 protease protein</fullName>
    </submittedName>
</protein>
<evidence type="ECO:0000256" key="3">
    <source>
        <dbReference type="ARBA" id="ARBA00022801"/>
    </source>
</evidence>
<comment type="similarity">
    <text evidence="1">Belongs to the peptidase S1 family.</text>
</comment>
<organism evidence="9">
    <name type="scientific">Pristhesancus plagipennis</name>
    <name type="common">Common assassin bug</name>
    <dbReference type="NCBI Taxonomy" id="1955184"/>
    <lineage>
        <taxon>Eukaryota</taxon>
        <taxon>Metazoa</taxon>
        <taxon>Ecdysozoa</taxon>
        <taxon>Arthropoda</taxon>
        <taxon>Hexapoda</taxon>
        <taxon>Insecta</taxon>
        <taxon>Pterygota</taxon>
        <taxon>Neoptera</taxon>
        <taxon>Paraneoptera</taxon>
        <taxon>Hemiptera</taxon>
        <taxon>Heteroptera</taxon>
        <taxon>Panheteroptera</taxon>
        <taxon>Cimicomorpha</taxon>
        <taxon>Reduviidae</taxon>
        <taxon>Harpactorinae</taxon>
        <taxon>Harpactorini</taxon>
        <taxon>Pristhesancus</taxon>
    </lineage>
</organism>
<dbReference type="GO" id="GO:0004252">
    <property type="term" value="F:serine-type endopeptidase activity"/>
    <property type="evidence" value="ECO:0007669"/>
    <property type="project" value="InterPro"/>
</dbReference>